<dbReference type="GeneID" id="97667927"/>
<dbReference type="EMBL" id="CXWC01000001">
    <property type="protein sequence ID" value="CTQ64635.1"/>
    <property type="molecule type" value="Genomic_DNA"/>
</dbReference>
<dbReference type="RefSeq" id="WP_055116936.1">
    <property type="nucleotide sequence ID" value="NZ_CXWA01000003.1"/>
</dbReference>
<keyword evidence="2" id="KW-1185">Reference proteome</keyword>
<proteinExistence type="predicted"/>
<sequence length="84" mass="9758">MKELKLDKEVRSLLTTQIRNYMDEELEIEVGNMDAEFLIDFLSGSLGAHFYNLGLKDAQALFSRKADDITDEIYALERKVEDRQ</sequence>
<dbReference type="AlphaFoldDB" id="A0A0M6ZPF1"/>
<name>A0A0M6ZPF1_9HYPH</name>
<protein>
    <recommendedName>
        <fullName evidence="3">DUF2164 domain-containing protein</fullName>
    </recommendedName>
</protein>
<gene>
    <name evidence="1" type="ORF">LA5096_00468</name>
</gene>
<dbReference type="InterPro" id="IPR018680">
    <property type="entry name" value="DUF2164"/>
</dbReference>
<evidence type="ECO:0000313" key="2">
    <source>
        <dbReference type="Proteomes" id="UP000049983"/>
    </source>
</evidence>
<reference evidence="2" key="1">
    <citation type="submission" date="2015-07" db="EMBL/GenBank/DDBJ databases">
        <authorList>
            <person name="Rodrigo-Torres Lidia"/>
            <person name="Arahal R.David."/>
        </authorList>
    </citation>
    <scope>NUCLEOTIDE SEQUENCE [LARGE SCALE GENOMIC DNA]</scope>
    <source>
        <strain evidence="2">CECT 5096</strain>
    </source>
</reference>
<dbReference type="STRING" id="311410.LA5095_03099"/>
<dbReference type="Pfam" id="PF09932">
    <property type="entry name" value="DUF2164"/>
    <property type="match status" value="1"/>
</dbReference>
<organism evidence="1 2">
    <name type="scientific">Roseibium album</name>
    <dbReference type="NCBI Taxonomy" id="311410"/>
    <lineage>
        <taxon>Bacteria</taxon>
        <taxon>Pseudomonadati</taxon>
        <taxon>Pseudomonadota</taxon>
        <taxon>Alphaproteobacteria</taxon>
        <taxon>Hyphomicrobiales</taxon>
        <taxon>Stappiaceae</taxon>
        <taxon>Roseibium</taxon>
    </lineage>
</organism>
<evidence type="ECO:0008006" key="3">
    <source>
        <dbReference type="Google" id="ProtNLM"/>
    </source>
</evidence>
<evidence type="ECO:0000313" key="1">
    <source>
        <dbReference type="EMBL" id="CTQ64635.1"/>
    </source>
</evidence>
<accession>A0A0M6ZPF1</accession>
<dbReference type="OrthoDB" id="6629495at2"/>
<dbReference type="Proteomes" id="UP000049983">
    <property type="component" value="Unassembled WGS sequence"/>
</dbReference>